<organism evidence="2 3">
    <name type="scientific">Phanerochaete sordida</name>
    <dbReference type="NCBI Taxonomy" id="48140"/>
    <lineage>
        <taxon>Eukaryota</taxon>
        <taxon>Fungi</taxon>
        <taxon>Dikarya</taxon>
        <taxon>Basidiomycota</taxon>
        <taxon>Agaricomycotina</taxon>
        <taxon>Agaricomycetes</taxon>
        <taxon>Polyporales</taxon>
        <taxon>Phanerochaetaceae</taxon>
        <taxon>Phanerochaete</taxon>
    </lineage>
</organism>
<evidence type="ECO:0000256" key="1">
    <source>
        <dbReference type="SAM" id="SignalP"/>
    </source>
</evidence>
<dbReference type="EMBL" id="BPQB01000080">
    <property type="protein sequence ID" value="GJE97969.1"/>
    <property type="molecule type" value="Genomic_DNA"/>
</dbReference>
<dbReference type="AlphaFoldDB" id="A0A9P3GR85"/>
<dbReference type="Proteomes" id="UP000703269">
    <property type="component" value="Unassembled WGS sequence"/>
</dbReference>
<reference evidence="2 3" key="1">
    <citation type="submission" date="2021-08" db="EMBL/GenBank/DDBJ databases">
        <title>Draft Genome Sequence of Phanerochaete sordida strain YK-624.</title>
        <authorList>
            <person name="Mori T."/>
            <person name="Dohra H."/>
            <person name="Suzuki T."/>
            <person name="Kawagishi H."/>
            <person name="Hirai H."/>
        </authorList>
    </citation>
    <scope>NUCLEOTIDE SEQUENCE [LARGE SCALE GENOMIC DNA]</scope>
    <source>
        <strain evidence="2 3">YK-624</strain>
    </source>
</reference>
<sequence>MFLLAFPTSILPPLALSPALSQPYAFAGHFGGLGHRPAVDDVPRPCNPPSNLRGLHPAVQHNLRAPREHLITRSCSRTSRMRPLSTACCCRTVHNLTTEGVASRRH</sequence>
<proteinExistence type="predicted"/>
<comment type="caution">
    <text evidence="2">The sequence shown here is derived from an EMBL/GenBank/DDBJ whole genome shotgun (WGS) entry which is preliminary data.</text>
</comment>
<feature type="signal peptide" evidence="1">
    <location>
        <begin position="1"/>
        <end position="21"/>
    </location>
</feature>
<feature type="chain" id="PRO_5040360112" description="Secreted protein" evidence="1">
    <location>
        <begin position="22"/>
        <end position="106"/>
    </location>
</feature>
<evidence type="ECO:0008006" key="4">
    <source>
        <dbReference type="Google" id="ProtNLM"/>
    </source>
</evidence>
<evidence type="ECO:0000313" key="3">
    <source>
        <dbReference type="Proteomes" id="UP000703269"/>
    </source>
</evidence>
<keyword evidence="1" id="KW-0732">Signal</keyword>
<protein>
    <recommendedName>
        <fullName evidence="4">Secreted protein</fullName>
    </recommendedName>
</protein>
<accession>A0A9P3GR85</accession>
<gene>
    <name evidence="2" type="ORF">PsYK624_141910</name>
</gene>
<evidence type="ECO:0000313" key="2">
    <source>
        <dbReference type="EMBL" id="GJE97969.1"/>
    </source>
</evidence>
<keyword evidence="3" id="KW-1185">Reference proteome</keyword>
<name>A0A9P3GR85_9APHY</name>